<dbReference type="Pfam" id="PF01494">
    <property type="entry name" value="FAD_binding_3"/>
    <property type="match status" value="1"/>
</dbReference>
<evidence type="ECO:0000259" key="1">
    <source>
        <dbReference type="Pfam" id="PF01494"/>
    </source>
</evidence>
<name>A0A9C9NDP0_9HYPH</name>
<evidence type="ECO:0000313" key="3">
    <source>
        <dbReference type="Proteomes" id="UP000885680"/>
    </source>
</evidence>
<reference evidence="2" key="1">
    <citation type="journal article" date="2020" name="mSystems">
        <title>Genome- and Community-Level Interaction Insights into Carbon Utilization and Element Cycling Functions of Hydrothermarchaeota in Hydrothermal Sediment.</title>
        <authorList>
            <person name="Zhou Z."/>
            <person name="Liu Y."/>
            <person name="Xu W."/>
            <person name="Pan J."/>
            <person name="Luo Z.H."/>
            <person name="Li M."/>
        </authorList>
    </citation>
    <scope>NUCLEOTIDE SEQUENCE</scope>
    <source>
        <strain evidence="2">HyVt-347</strain>
    </source>
</reference>
<protein>
    <recommendedName>
        <fullName evidence="1">FAD-binding domain-containing protein</fullName>
    </recommendedName>
</protein>
<dbReference type="AlphaFoldDB" id="A0A9C9NDP0"/>
<dbReference type="Gene3D" id="3.50.50.60">
    <property type="entry name" value="FAD/NAD(P)-binding domain"/>
    <property type="match status" value="1"/>
</dbReference>
<gene>
    <name evidence="2" type="ORF">ENH89_04850</name>
</gene>
<organism evidence="2 3">
    <name type="scientific">Aurantimonas coralicida</name>
    <dbReference type="NCBI Taxonomy" id="182270"/>
    <lineage>
        <taxon>Bacteria</taxon>
        <taxon>Pseudomonadati</taxon>
        <taxon>Pseudomonadota</taxon>
        <taxon>Alphaproteobacteria</taxon>
        <taxon>Hyphomicrobiales</taxon>
        <taxon>Aurantimonadaceae</taxon>
        <taxon>Aurantimonas</taxon>
    </lineage>
</organism>
<dbReference type="GO" id="GO:0071949">
    <property type="term" value="F:FAD binding"/>
    <property type="evidence" value="ECO:0007669"/>
    <property type="project" value="InterPro"/>
</dbReference>
<sequence>MTKPERVLIVGAGPVGLAAAVEFRRRGFRPRIIDAGEGPTDV</sequence>
<dbReference type="EMBL" id="DRGN01000065">
    <property type="protein sequence ID" value="HET99690.1"/>
    <property type="molecule type" value="Genomic_DNA"/>
</dbReference>
<dbReference type="InterPro" id="IPR002938">
    <property type="entry name" value="FAD-bd"/>
</dbReference>
<dbReference type="SUPFAM" id="SSF51905">
    <property type="entry name" value="FAD/NAD(P)-binding domain"/>
    <property type="match status" value="1"/>
</dbReference>
<accession>A0A9C9NDP0</accession>
<feature type="domain" description="FAD-binding" evidence="1">
    <location>
        <begin position="6"/>
        <end position="37"/>
    </location>
</feature>
<dbReference type="InterPro" id="IPR036188">
    <property type="entry name" value="FAD/NAD-bd_sf"/>
</dbReference>
<proteinExistence type="predicted"/>
<dbReference type="Proteomes" id="UP000885680">
    <property type="component" value="Unassembled WGS sequence"/>
</dbReference>
<comment type="caution">
    <text evidence="2">The sequence shown here is derived from an EMBL/GenBank/DDBJ whole genome shotgun (WGS) entry which is preliminary data.</text>
</comment>
<feature type="non-terminal residue" evidence="2">
    <location>
        <position position="42"/>
    </location>
</feature>
<evidence type="ECO:0000313" key="2">
    <source>
        <dbReference type="EMBL" id="HET99690.1"/>
    </source>
</evidence>